<dbReference type="PANTHER" id="PTHR46195:SF12">
    <property type="entry name" value="HEAVY METAL-ASSOCIATED ISOPRENYLATED PLANT PROTEIN 4"/>
    <property type="match status" value="1"/>
</dbReference>
<reference evidence="4 5" key="1">
    <citation type="journal article" date="2022" name="Nat. Plants">
        <title>Genomes of leafy and leafless Platanthera orchids illuminate the evolution of mycoheterotrophy.</title>
        <authorList>
            <person name="Li M.H."/>
            <person name="Liu K.W."/>
            <person name="Li Z."/>
            <person name="Lu H.C."/>
            <person name="Ye Q.L."/>
            <person name="Zhang D."/>
            <person name="Wang J.Y."/>
            <person name="Li Y.F."/>
            <person name="Zhong Z.M."/>
            <person name="Liu X."/>
            <person name="Yu X."/>
            <person name="Liu D.K."/>
            <person name="Tu X.D."/>
            <person name="Liu B."/>
            <person name="Hao Y."/>
            <person name="Liao X.Y."/>
            <person name="Jiang Y.T."/>
            <person name="Sun W.H."/>
            <person name="Chen J."/>
            <person name="Chen Y.Q."/>
            <person name="Ai Y."/>
            <person name="Zhai J.W."/>
            <person name="Wu S.S."/>
            <person name="Zhou Z."/>
            <person name="Hsiao Y.Y."/>
            <person name="Wu W.L."/>
            <person name="Chen Y.Y."/>
            <person name="Lin Y.F."/>
            <person name="Hsu J.L."/>
            <person name="Li C.Y."/>
            <person name="Wang Z.W."/>
            <person name="Zhao X."/>
            <person name="Zhong W.Y."/>
            <person name="Ma X.K."/>
            <person name="Ma L."/>
            <person name="Huang J."/>
            <person name="Chen G.Z."/>
            <person name="Huang M.Z."/>
            <person name="Huang L."/>
            <person name="Peng D.H."/>
            <person name="Luo Y.B."/>
            <person name="Zou S.Q."/>
            <person name="Chen S.P."/>
            <person name="Lan S."/>
            <person name="Tsai W.C."/>
            <person name="Van de Peer Y."/>
            <person name="Liu Z.J."/>
        </authorList>
    </citation>
    <scope>NUCLEOTIDE SEQUENCE [LARGE SCALE GENOMIC DNA]</scope>
    <source>
        <strain evidence="4">Lor288</strain>
    </source>
</reference>
<evidence type="ECO:0000256" key="3">
    <source>
        <dbReference type="ARBA" id="ARBA00024045"/>
    </source>
</evidence>
<evidence type="ECO:0000256" key="1">
    <source>
        <dbReference type="ARBA" id="ARBA00022723"/>
    </source>
</evidence>
<evidence type="ECO:0000313" key="4">
    <source>
        <dbReference type="EMBL" id="KAK8945636.1"/>
    </source>
</evidence>
<accession>A0ABR2LMW5</accession>
<comment type="caution">
    <text evidence="4">The sequence shown here is derived from an EMBL/GenBank/DDBJ whole genome shotgun (WGS) entry which is preliminary data.</text>
</comment>
<keyword evidence="2" id="KW-0449">Lipoprotein</keyword>
<name>A0ABR2LMW5_9ASPA</name>
<evidence type="ECO:0000256" key="2">
    <source>
        <dbReference type="ARBA" id="ARBA00023289"/>
    </source>
</evidence>
<keyword evidence="2" id="KW-0636">Prenylation</keyword>
<sequence>MDMKEQSCAVVGVVEEKKLLKYIHKKTGKRGKIIEQKQQEKDEGKEEPKLELEVLLPNYFIHCTHAPQWFSDENPNACSLM</sequence>
<protein>
    <submittedName>
        <fullName evidence="4">Uncharacterized protein</fullName>
    </submittedName>
</protein>
<keyword evidence="1" id="KW-0479">Metal-binding</keyword>
<evidence type="ECO:0000313" key="5">
    <source>
        <dbReference type="Proteomes" id="UP001412067"/>
    </source>
</evidence>
<comment type="similarity">
    <text evidence="3">Belongs to the HIPP family.</text>
</comment>
<proteinExistence type="inferred from homology"/>
<organism evidence="4 5">
    <name type="scientific">Platanthera guangdongensis</name>
    <dbReference type="NCBI Taxonomy" id="2320717"/>
    <lineage>
        <taxon>Eukaryota</taxon>
        <taxon>Viridiplantae</taxon>
        <taxon>Streptophyta</taxon>
        <taxon>Embryophyta</taxon>
        <taxon>Tracheophyta</taxon>
        <taxon>Spermatophyta</taxon>
        <taxon>Magnoliopsida</taxon>
        <taxon>Liliopsida</taxon>
        <taxon>Asparagales</taxon>
        <taxon>Orchidaceae</taxon>
        <taxon>Orchidoideae</taxon>
        <taxon>Orchideae</taxon>
        <taxon>Orchidinae</taxon>
        <taxon>Platanthera</taxon>
    </lineage>
</organism>
<keyword evidence="5" id="KW-1185">Reference proteome</keyword>
<dbReference type="EMBL" id="JBBWWR010000017">
    <property type="protein sequence ID" value="KAK8945636.1"/>
    <property type="molecule type" value="Genomic_DNA"/>
</dbReference>
<dbReference type="PANTHER" id="PTHR46195">
    <property type="entry name" value="HEAVY METAL-ASSOCIATED ISOPRENYLATED PLANT PROTEIN 7"/>
    <property type="match status" value="1"/>
</dbReference>
<gene>
    <name evidence="4" type="ORF">KSP40_PGU001860</name>
</gene>
<dbReference type="InterPro" id="IPR044577">
    <property type="entry name" value="HIPP4/7/8/17/18/19"/>
</dbReference>
<dbReference type="Proteomes" id="UP001412067">
    <property type="component" value="Unassembled WGS sequence"/>
</dbReference>